<name>A0A6S7AR22_9BURK</name>
<dbReference type="Proteomes" id="UP000494269">
    <property type="component" value="Unassembled WGS sequence"/>
</dbReference>
<dbReference type="EMBL" id="CADIJQ010000017">
    <property type="protein sequence ID" value="CAB3743250.1"/>
    <property type="molecule type" value="Genomic_DNA"/>
</dbReference>
<keyword evidence="3" id="KW-1185">Reference proteome</keyword>
<keyword evidence="1" id="KW-0472">Membrane</keyword>
<feature type="transmembrane region" description="Helical" evidence="1">
    <location>
        <begin position="65"/>
        <end position="85"/>
    </location>
</feature>
<feature type="transmembrane region" description="Helical" evidence="1">
    <location>
        <begin position="91"/>
        <end position="109"/>
    </location>
</feature>
<evidence type="ECO:0000256" key="1">
    <source>
        <dbReference type="SAM" id="Phobius"/>
    </source>
</evidence>
<dbReference type="RefSeq" id="WP_175171852.1">
    <property type="nucleotide sequence ID" value="NZ_CADIJQ010000017.1"/>
</dbReference>
<keyword evidence="1" id="KW-0812">Transmembrane</keyword>
<accession>A0A6S7AR22</accession>
<dbReference type="AlphaFoldDB" id="A0A6S7AR22"/>
<gene>
    <name evidence="2" type="ORF">LMG3441_05964</name>
</gene>
<evidence type="ECO:0000313" key="3">
    <source>
        <dbReference type="Proteomes" id="UP000494269"/>
    </source>
</evidence>
<proteinExistence type="predicted"/>
<protein>
    <submittedName>
        <fullName evidence="2">Uncharacterized protein</fullName>
    </submittedName>
</protein>
<organism evidence="2 3">
    <name type="scientific">Achromobacter kerstersii</name>
    <dbReference type="NCBI Taxonomy" id="1353890"/>
    <lineage>
        <taxon>Bacteria</taxon>
        <taxon>Pseudomonadati</taxon>
        <taxon>Pseudomonadota</taxon>
        <taxon>Betaproteobacteria</taxon>
        <taxon>Burkholderiales</taxon>
        <taxon>Alcaligenaceae</taxon>
        <taxon>Achromobacter</taxon>
    </lineage>
</organism>
<evidence type="ECO:0000313" key="2">
    <source>
        <dbReference type="EMBL" id="CAB3743250.1"/>
    </source>
</evidence>
<keyword evidence="1" id="KW-1133">Transmembrane helix</keyword>
<reference evidence="2 3" key="1">
    <citation type="submission" date="2020-04" db="EMBL/GenBank/DDBJ databases">
        <authorList>
            <person name="De Canck E."/>
        </authorList>
    </citation>
    <scope>NUCLEOTIDE SEQUENCE [LARGE SCALE GENOMIC DNA]</scope>
    <source>
        <strain evidence="2 3">LMG 3441</strain>
    </source>
</reference>
<sequence length="111" mass="11719">MIQHTTVLALCLLLGVTFAGFVNAGIRGSWRAAFVWVNYLAASALYGVVLNSGLLPKLGQVGLELLFVIFSFATAGLVLCLSIAFSGLRESARGLGVCVIFAASTYYILSL</sequence>
<feature type="transmembrane region" description="Helical" evidence="1">
    <location>
        <begin position="34"/>
        <end position="53"/>
    </location>
</feature>